<dbReference type="Proteomes" id="UP000019024">
    <property type="component" value="Chromosome"/>
</dbReference>
<dbReference type="PATRIC" id="fig|797299.3.peg.1080"/>
<dbReference type="GO" id="GO:0005829">
    <property type="term" value="C:cytosol"/>
    <property type="evidence" value="ECO:0007669"/>
    <property type="project" value="TreeGrafter"/>
</dbReference>
<gene>
    <name evidence="5" type="ORF">HALLA_10255</name>
</gene>
<dbReference type="EMBL" id="CP007055">
    <property type="protein sequence ID" value="AHF99175.1"/>
    <property type="molecule type" value="Genomic_DNA"/>
</dbReference>
<dbReference type="HOGENOM" id="CLU_002157_1_2_2"/>
<protein>
    <submittedName>
        <fullName evidence="5">5-oxoprolinase</fullName>
    </submittedName>
</protein>
<evidence type="ECO:0000313" key="6">
    <source>
        <dbReference type="Proteomes" id="UP000019024"/>
    </source>
</evidence>
<dbReference type="InterPro" id="IPR045079">
    <property type="entry name" value="Oxoprolinase-like"/>
</dbReference>
<dbReference type="GeneID" id="25144844"/>
<keyword evidence="6" id="KW-1185">Reference proteome</keyword>
<dbReference type="AlphaFoldDB" id="W0JKA9"/>
<evidence type="ECO:0000313" key="5">
    <source>
        <dbReference type="EMBL" id="AHF99175.1"/>
    </source>
</evidence>
<dbReference type="GO" id="GO:0017168">
    <property type="term" value="F:5-oxoprolinase (ATP-hydrolyzing) activity"/>
    <property type="evidence" value="ECO:0007669"/>
    <property type="project" value="TreeGrafter"/>
</dbReference>
<feature type="region of interest" description="Disordered" evidence="1">
    <location>
        <begin position="1"/>
        <end position="61"/>
    </location>
</feature>
<organism evidence="5 6">
    <name type="scientific">Halostagnicola larsenii XH-48</name>
    <dbReference type="NCBI Taxonomy" id="797299"/>
    <lineage>
        <taxon>Archaea</taxon>
        <taxon>Methanobacteriati</taxon>
        <taxon>Methanobacteriota</taxon>
        <taxon>Stenosarchaea group</taxon>
        <taxon>Halobacteria</taxon>
        <taxon>Halobacteriales</taxon>
        <taxon>Natrialbaceae</taxon>
        <taxon>Halostagnicola</taxon>
    </lineage>
</organism>
<dbReference type="InterPro" id="IPR002821">
    <property type="entry name" value="Hydantoinase_A"/>
</dbReference>
<feature type="domain" description="Hydantoinase A/oxoprolinase" evidence="2">
    <location>
        <begin position="253"/>
        <end position="536"/>
    </location>
</feature>
<dbReference type="PANTHER" id="PTHR11365:SF23">
    <property type="entry name" value="HYPOTHETICAL 5-OXOPROLINASE (EUROFUNG)-RELATED"/>
    <property type="match status" value="1"/>
</dbReference>
<dbReference type="KEGG" id="hlr:HALLA_10255"/>
<dbReference type="STRING" id="797299.HALLA_10255"/>
<dbReference type="InterPro" id="IPR049517">
    <property type="entry name" value="ACX-like_C"/>
</dbReference>
<dbReference type="InterPro" id="IPR043129">
    <property type="entry name" value="ATPase_NBD"/>
</dbReference>
<dbReference type="PANTHER" id="PTHR11365">
    <property type="entry name" value="5-OXOPROLINASE RELATED"/>
    <property type="match status" value="1"/>
</dbReference>
<dbReference type="SUPFAM" id="SSF53067">
    <property type="entry name" value="Actin-like ATPase domain"/>
    <property type="match status" value="1"/>
</dbReference>
<evidence type="ECO:0000259" key="4">
    <source>
        <dbReference type="Pfam" id="PF19278"/>
    </source>
</evidence>
<feature type="domain" description="Hydantoinase/oxoprolinase N-terminal" evidence="3">
    <location>
        <begin position="59"/>
        <end position="233"/>
    </location>
</feature>
<feature type="compositionally biased region" description="Acidic residues" evidence="1">
    <location>
        <begin position="1"/>
        <end position="21"/>
    </location>
</feature>
<feature type="compositionally biased region" description="Basic and acidic residues" evidence="1">
    <location>
        <begin position="22"/>
        <end position="46"/>
    </location>
</feature>
<accession>W0JKA9</accession>
<proteinExistence type="predicted"/>
<dbReference type="Pfam" id="PF19278">
    <property type="entry name" value="Hydant_A_C"/>
    <property type="match status" value="1"/>
</dbReference>
<feature type="compositionally biased region" description="Low complexity" evidence="1">
    <location>
        <begin position="47"/>
        <end position="61"/>
    </location>
</feature>
<feature type="domain" description="Acetophenone carboxylase-like C-terminal" evidence="4">
    <location>
        <begin position="562"/>
        <end position="704"/>
    </location>
</feature>
<dbReference type="Pfam" id="PF01968">
    <property type="entry name" value="Hydantoinase_A"/>
    <property type="match status" value="1"/>
</dbReference>
<evidence type="ECO:0000256" key="1">
    <source>
        <dbReference type="SAM" id="MobiDB-lite"/>
    </source>
</evidence>
<evidence type="ECO:0000259" key="3">
    <source>
        <dbReference type="Pfam" id="PF05378"/>
    </source>
</evidence>
<sequence length="727" mass="76834">MNESDMTDGTESDQPSDDETPTGDRPERSSDGHSKHSSDNRTERSTSDGSGDSSETATRVGVDVGGTFTDVALSVEDRLVTAKVPTTDDQSVGVLEGIEKACERAGIDPSEIDEFAHAMTVSVNALLERGGAKTALVTTEGFRDVLEIGRQDRPDLYDLEVEKPDPLVPRRRRYELTERTTPEGVERAVDPEAVRELAATLRERDVESVAICLLHAYADPENERIVADVLRDELEVPVSASHEVLAEFREFERTSTTAVDAYVRPAIDSYVGRLVDEAADAGIPAPRIMQANGGIADPETVRKQAVTTTLSGPAAGVVGAAATVDDDAVSGLVTFDMGGTSSDVSLVRDGEAERTTDSEIDGLPIRTPMVDVNTVGAGGGSIAWVDAGGALRVGPRSSGAQPGPVCYGRGGTEPTVTDANVVLGYIGPETALGGEFTLDVEAAHDALERLADEAGLESALEAARGVYRVANATMTRTIRSVTVERGHDPRSFALVAFGGAGPMHAAALAESLEVDRVVVPRPGGVLSAFGLLAADESYDAVRTVGVDLESADPSRLEDVYDGLVSEVLADASDPDAARIERTADCRYAGQSFELSVSVGQEFDPAAVAERFHESHEQAYGYAMDETVEVVNLRATATVDGPDPIVRHDGDGQARIGARDAHFPGHGTQETAVYERDRLEPGAPIEGPAVLEQAESTTVVPPAWSGEILEDGTLVMTRAESTTETARQ</sequence>
<dbReference type="InterPro" id="IPR008040">
    <property type="entry name" value="Hydant_A_N"/>
</dbReference>
<dbReference type="eggNOG" id="arCOG01511">
    <property type="taxonomic scope" value="Archaea"/>
</dbReference>
<dbReference type="GO" id="GO:0006749">
    <property type="term" value="P:glutathione metabolic process"/>
    <property type="evidence" value="ECO:0007669"/>
    <property type="project" value="TreeGrafter"/>
</dbReference>
<dbReference type="Pfam" id="PF05378">
    <property type="entry name" value="Hydant_A_N"/>
    <property type="match status" value="1"/>
</dbReference>
<name>W0JKA9_9EURY</name>
<evidence type="ECO:0000259" key="2">
    <source>
        <dbReference type="Pfam" id="PF01968"/>
    </source>
</evidence>
<dbReference type="RefSeq" id="WP_049952382.1">
    <property type="nucleotide sequence ID" value="NZ_CP007055.1"/>
</dbReference>
<reference evidence="5 6" key="1">
    <citation type="submission" date="2014-01" db="EMBL/GenBank/DDBJ databases">
        <authorList>
            <consortium name="DOE Joint Genome Institute"/>
            <person name="Anderson I."/>
            <person name="Huntemann M."/>
            <person name="Han J."/>
            <person name="Chen A."/>
            <person name="Kyrpides N."/>
            <person name="Mavromatis K."/>
            <person name="Markowitz V."/>
            <person name="Palaniappan K."/>
            <person name="Ivanova N."/>
            <person name="Schaumberg A."/>
            <person name="Pati A."/>
            <person name="Liolios K."/>
            <person name="Nordberg H.P."/>
            <person name="Cantor M.N."/>
            <person name="Hua S.X."/>
            <person name="Woyke T."/>
        </authorList>
    </citation>
    <scope>NUCLEOTIDE SEQUENCE [LARGE SCALE GENOMIC DNA]</scope>
    <source>
        <strain evidence="5 6">XH-48</strain>
    </source>
</reference>